<feature type="transmembrane region" description="Helical" evidence="6">
    <location>
        <begin position="307"/>
        <end position="330"/>
    </location>
</feature>
<dbReference type="SUPFAM" id="SSF103473">
    <property type="entry name" value="MFS general substrate transporter"/>
    <property type="match status" value="1"/>
</dbReference>
<feature type="transmembrane region" description="Helical" evidence="6">
    <location>
        <begin position="210"/>
        <end position="235"/>
    </location>
</feature>
<dbReference type="Proteomes" id="UP001179280">
    <property type="component" value="Unassembled WGS sequence"/>
</dbReference>
<feature type="transmembrane region" description="Helical" evidence="6">
    <location>
        <begin position="342"/>
        <end position="363"/>
    </location>
</feature>
<accession>A0ABS2SZ62</accession>
<evidence type="ECO:0000313" key="7">
    <source>
        <dbReference type="EMBL" id="MBM7839517.1"/>
    </source>
</evidence>
<evidence type="ECO:0000256" key="3">
    <source>
        <dbReference type="ARBA" id="ARBA00022692"/>
    </source>
</evidence>
<sequence length="399" mass="43729">MGRYSRSFKALWSGEVISEFAGASGAIVNGLLLFELTGSREWMGAMWLLYFVPSLLLQGASAPFLNYVAKEVILRRVQLIRACAYILPLAGLLWDANLAIIVGLISLQLTLGLLAPIYASLSFAILPVICADEELVDANGLLDGTLRLMGFLAPSITAGFVAFLPLPTMYIVSASLFLISFFVLSAVKLPATSKKIAVWTKRFWFNELKIGFRVFLNIPILVRLSFLSATVQFAVGATMVVSIPFIRTELGGAQWEYALFSAAFPLGYVLGTVLLRVVVKREWLMYIGLIGGGFSFVLLFFVQSTEVAWLCELFGGIAFPFFNAQSAAIFQRLAPKERLAQLSAVRLLFLRASMPLGIVFATLSAPFLSIRAVYVCVGLLIIVPGLVYLHRVLKKPVTT</sequence>
<keyword evidence="4 6" id="KW-1133">Transmembrane helix</keyword>
<feature type="transmembrane region" description="Helical" evidence="6">
    <location>
        <begin position="255"/>
        <end position="276"/>
    </location>
</feature>
<gene>
    <name evidence="7" type="ORF">JOC54_002797</name>
</gene>
<dbReference type="RefSeq" id="WP_204466749.1">
    <property type="nucleotide sequence ID" value="NZ_JAFBCV010000008.1"/>
</dbReference>
<dbReference type="EMBL" id="JAFBCV010000008">
    <property type="protein sequence ID" value="MBM7839517.1"/>
    <property type="molecule type" value="Genomic_DNA"/>
</dbReference>
<keyword evidence="5 6" id="KW-0472">Membrane</keyword>
<feature type="transmembrane region" description="Helical" evidence="6">
    <location>
        <begin position="111"/>
        <end position="132"/>
    </location>
</feature>
<name>A0ABS2SZ62_9BACI</name>
<evidence type="ECO:0000256" key="2">
    <source>
        <dbReference type="ARBA" id="ARBA00022475"/>
    </source>
</evidence>
<feature type="transmembrane region" description="Helical" evidence="6">
    <location>
        <begin position="283"/>
        <end position="301"/>
    </location>
</feature>
<dbReference type="InterPro" id="IPR036259">
    <property type="entry name" value="MFS_trans_sf"/>
</dbReference>
<proteinExistence type="predicted"/>
<keyword evidence="3 6" id="KW-0812">Transmembrane</keyword>
<evidence type="ECO:0000313" key="8">
    <source>
        <dbReference type="Proteomes" id="UP001179280"/>
    </source>
</evidence>
<feature type="transmembrane region" description="Helical" evidence="6">
    <location>
        <begin position="144"/>
        <end position="164"/>
    </location>
</feature>
<keyword evidence="8" id="KW-1185">Reference proteome</keyword>
<reference evidence="7" key="1">
    <citation type="submission" date="2021-01" db="EMBL/GenBank/DDBJ databases">
        <title>Genomic Encyclopedia of Type Strains, Phase IV (KMG-IV): sequencing the most valuable type-strain genomes for metagenomic binning, comparative biology and taxonomic classification.</title>
        <authorList>
            <person name="Goeker M."/>
        </authorList>
    </citation>
    <scope>NUCLEOTIDE SEQUENCE</scope>
    <source>
        <strain evidence="7">DSM 21943</strain>
    </source>
</reference>
<keyword evidence="2" id="KW-1003">Cell membrane</keyword>
<protein>
    <recommendedName>
        <fullName evidence="9">MFS transporter</fullName>
    </recommendedName>
</protein>
<evidence type="ECO:0008006" key="9">
    <source>
        <dbReference type="Google" id="ProtNLM"/>
    </source>
</evidence>
<comment type="subcellular location">
    <subcellularLocation>
        <location evidence="1">Cell membrane</location>
        <topology evidence="1">Multi-pass membrane protein</topology>
    </subcellularLocation>
</comment>
<feature type="transmembrane region" description="Helical" evidence="6">
    <location>
        <begin position="46"/>
        <end position="67"/>
    </location>
</feature>
<feature type="transmembrane region" description="Helical" evidence="6">
    <location>
        <begin position="12"/>
        <end position="34"/>
    </location>
</feature>
<evidence type="ECO:0000256" key="1">
    <source>
        <dbReference type="ARBA" id="ARBA00004651"/>
    </source>
</evidence>
<dbReference type="PANTHER" id="PTHR23513:SF6">
    <property type="entry name" value="MAJOR FACILITATOR SUPERFAMILY ASSOCIATED DOMAIN-CONTAINING PROTEIN"/>
    <property type="match status" value="1"/>
</dbReference>
<feature type="transmembrane region" description="Helical" evidence="6">
    <location>
        <begin position="79"/>
        <end position="105"/>
    </location>
</feature>
<dbReference type="PANTHER" id="PTHR23513">
    <property type="entry name" value="INTEGRAL MEMBRANE EFFLUX PROTEIN-RELATED"/>
    <property type="match status" value="1"/>
</dbReference>
<dbReference type="CDD" id="cd06173">
    <property type="entry name" value="MFS_MefA_like"/>
    <property type="match status" value="1"/>
</dbReference>
<dbReference type="Gene3D" id="1.20.1250.20">
    <property type="entry name" value="MFS general substrate transporter like domains"/>
    <property type="match status" value="1"/>
</dbReference>
<comment type="caution">
    <text evidence="7">The sequence shown here is derived from an EMBL/GenBank/DDBJ whole genome shotgun (WGS) entry which is preliminary data.</text>
</comment>
<feature type="transmembrane region" description="Helical" evidence="6">
    <location>
        <begin position="170"/>
        <end position="189"/>
    </location>
</feature>
<feature type="transmembrane region" description="Helical" evidence="6">
    <location>
        <begin position="369"/>
        <end position="389"/>
    </location>
</feature>
<evidence type="ECO:0000256" key="4">
    <source>
        <dbReference type="ARBA" id="ARBA00022989"/>
    </source>
</evidence>
<organism evidence="7 8">
    <name type="scientific">Shouchella xiaoxiensis</name>
    <dbReference type="NCBI Taxonomy" id="766895"/>
    <lineage>
        <taxon>Bacteria</taxon>
        <taxon>Bacillati</taxon>
        <taxon>Bacillota</taxon>
        <taxon>Bacilli</taxon>
        <taxon>Bacillales</taxon>
        <taxon>Bacillaceae</taxon>
        <taxon>Shouchella</taxon>
    </lineage>
</organism>
<evidence type="ECO:0000256" key="5">
    <source>
        <dbReference type="ARBA" id="ARBA00023136"/>
    </source>
</evidence>
<evidence type="ECO:0000256" key="6">
    <source>
        <dbReference type="SAM" id="Phobius"/>
    </source>
</evidence>